<organism evidence="2 3">
    <name type="scientific">Candidatus Harrisonbacteria bacterium CG10_big_fil_rev_8_21_14_0_10_42_17</name>
    <dbReference type="NCBI Taxonomy" id="1974584"/>
    <lineage>
        <taxon>Bacteria</taxon>
        <taxon>Candidatus Harrisoniibacteriota</taxon>
    </lineage>
</organism>
<dbReference type="PANTHER" id="PTHR42709">
    <property type="entry name" value="ALKALINE PHOSPHATASE LIKE PROTEIN"/>
    <property type="match status" value="1"/>
</dbReference>
<dbReference type="Proteomes" id="UP000228635">
    <property type="component" value="Unassembled WGS sequence"/>
</dbReference>
<name>A0A2M6WH54_9BACT</name>
<feature type="transmembrane region" description="Helical" evidence="1">
    <location>
        <begin position="133"/>
        <end position="151"/>
    </location>
</feature>
<evidence type="ECO:0008006" key="4">
    <source>
        <dbReference type="Google" id="ProtNLM"/>
    </source>
</evidence>
<keyword evidence="1" id="KW-0472">Membrane</keyword>
<dbReference type="InterPro" id="IPR051311">
    <property type="entry name" value="DedA_domain"/>
</dbReference>
<dbReference type="EMBL" id="PFBA01000035">
    <property type="protein sequence ID" value="PIT92066.1"/>
    <property type="molecule type" value="Genomic_DNA"/>
</dbReference>
<gene>
    <name evidence="2" type="ORF">COU08_04400</name>
</gene>
<keyword evidence="1" id="KW-1133">Transmembrane helix</keyword>
<feature type="transmembrane region" description="Helical" evidence="1">
    <location>
        <begin position="12"/>
        <end position="40"/>
    </location>
</feature>
<evidence type="ECO:0000313" key="3">
    <source>
        <dbReference type="Proteomes" id="UP000228635"/>
    </source>
</evidence>
<comment type="caution">
    <text evidence="2">The sequence shown here is derived from an EMBL/GenBank/DDBJ whole genome shotgun (WGS) entry which is preliminary data.</text>
</comment>
<feature type="transmembrane region" description="Helical" evidence="1">
    <location>
        <begin position="163"/>
        <end position="183"/>
    </location>
</feature>
<evidence type="ECO:0000256" key="1">
    <source>
        <dbReference type="SAM" id="Phobius"/>
    </source>
</evidence>
<dbReference type="PANTHER" id="PTHR42709:SF2">
    <property type="entry name" value="INNER MEMBRANE PROTEIN YOHD"/>
    <property type="match status" value="1"/>
</dbReference>
<sequence>MESLFLQSIVSIPLLAYGLLLFGVLVEGSHVAFVAFYLLVQGYFSFFPMLSVIVFGMFFGDMLWYYLGAGIDRLFPSLFRRIHRFVDPLDHQLVRHPFATLATTKFIYGVNRLSLLRAGVVELSFKRFLKADFFAVLLWIFLIGLFSYFFAESLALFQQYFRFVEIGLLIGFILFYFLMYAIAKRLEKAIE</sequence>
<dbReference type="AlphaFoldDB" id="A0A2M6WH54"/>
<dbReference type="GO" id="GO:0005886">
    <property type="term" value="C:plasma membrane"/>
    <property type="evidence" value="ECO:0007669"/>
    <property type="project" value="TreeGrafter"/>
</dbReference>
<reference evidence="3" key="1">
    <citation type="submission" date="2017-09" db="EMBL/GenBank/DDBJ databases">
        <title>Depth-based differentiation of microbial function through sediment-hosted aquifers and enrichment of novel symbionts in the deep terrestrial subsurface.</title>
        <authorList>
            <person name="Probst A.J."/>
            <person name="Ladd B."/>
            <person name="Jarett J.K."/>
            <person name="Geller-Mcgrath D.E."/>
            <person name="Sieber C.M.K."/>
            <person name="Emerson J.B."/>
            <person name="Anantharaman K."/>
            <person name="Thomas B.C."/>
            <person name="Malmstrom R."/>
            <person name="Stieglmeier M."/>
            <person name="Klingl A."/>
            <person name="Woyke T."/>
            <person name="Ryan C.M."/>
            <person name="Banfield J.F."/>
        </authorList>
    </citation>
    <scope>NUCLEOTIDE SEQUENCE [LARGE SCALE GENOMIC DNA]</scope>
</reference>
<evidence type="ECO:0000313" key="2">
    <source>
        <dbReference type="EMBL" id="PIT92066.1"/>
    </source>
</evidence>
<protein>
    <recommendedName>
        <fullName evidence="4">DedA family protein</fullName>
    </recommendedName>
</protein>
<keyword evidence="1" id="KW-0812">Transmembrane</keyword>
<proteinExistence type="predicted"/>
<accession>A0A2M6WH54</accession>